<gene>
    <name evidence="3" type="ORF">H8S18_04725</name>
</gene>
<feature type="domain" description="GP-PDE" evidence="2">
    <location>
        <begin position="41"/>
        <end position="291"/>
    </location>
</feature>
<evidence type="ECO:0000313" key="3">
    <source>
        <dbReference type="EMBL" id="MBC5647630.1"/>
    </source>
</evidence>
<protein>
    <submittedName>
        <fullName evidence="3">Glycerophosphodiester phosphodiesterase</fullName>
    </submittedName>
</protein>
<evidence type="ECO:0000259" key="2">
    <source>
        <dbReference type="PROSITE" id="PS51704"/>
    </source>
</evidence>
<keyword evidence="1" id="KW-0472">Membrane</keyword>
<dbReference type="PANTHER" id="PTHR46211:SF1">
    <property type="entry name" value="GLYCEROPHOSPHODIESTER PHOSPHODIESTERASE, CYTOPLASMIC"/>
    <property type="match status" value="1"/>
</dbReference>
<feature type="transmembrane region" description="Helical" evidence="1">
    <location>
        <begin position="6"/>
        <end position="23"/>
    </location>
</feature>
<name>A0ABR7ECY3_9FIRM</name>
<keyword evidence="1" id="KW-1133">Transmembrane helix</keyword>
<keyword evidence="4" id="KW-1185">Reference proteome</keyword>
<dbReference type="Pfam" id="PF03009">
    <property type="entry name" value="GDPD"/>
    <property type="match status" value="1"/>
</dbReference>
<dbReference type="PROSITE" id="PS51704">
    <property type="entry name" value="GP_PDE"/>
    <property type="match status" value="1"/>
</dbReference>
<dbReference type="InterPro" id="IPR017946">
    <property type="entry name" value="PLC-like_Pdiesterase_TIM-brl"/>
</dbReference>
<evidence type="ECO:0000313" key="4">
    <source>
        <dbReference type="Proteomes" id="UP000606889"/>
    </source>
</evidence>
<dbReference type="PANTHER" id="PTHR46211">
    <property type="entry name" value="GLYCEROPHOSPHORYL DIESTER PHOSPHODIESTERASE"/>
    <property type="match status" value="1"/>
</dbReference>
<dbReference type="SUPFAM" id="SSF51695">
    <property type="entry name" value="PLC-like phosphodiesterases"/>
    <property type="match status" value="1"/>
</dbReference>
<proteinExistence type="predicted"/>
<dbReference type="Gene3D" id="3.20.20.190">
    <property type="entry name" value="Phosphatidylinositol (PI) phosphodiesterase"/>
    <property type="match status" value="1"/>
</dbReference>
<organism evidence="3 4">
    <name type="scientific">Christensenella tenuis</name>
    <dbReference type="NCBI Taxonomy" id="2763033"/>
    <lineage>
        <taxon>Bacteria</taxon>
        <taxon>Bacillati</taxon>
        <taxon>Bacillota</taxon>
        <taxon>Clostridia</taxon>
        <taxon>Christensenellales</taxon>
        <taxon>Christensenellaceae</taxon>
        <taxon>Christensenella</taxon>
    </lineage>
</organism>
<comment type="caution">
    <text evidence="3">The sequence shown here is derived from an EMBL/GenBank/DDBJ whole genome shotgun (WGS) entry which is preliminary data.</text>
</comment>
<sequence length="298" mass="34751">MMFSEVSVVFMVLAAIVAAVLVLDRIMTKAAPPTEKTWLTDYQYAHRGLHNERYPENSLPAFANAVKHGFAIELDVHRTRDGVIVVFHDSNLKRMTGVDGKIKDYTFADLRKLRLDGTEYKIPTLRETLRLIKGQVPLLIEIKRKGFAGDLERELYRMMEEYGGKYAIQSFSPFSVRWFKKNAPNVYRGQLSCNFSLCKDNFPAGMDRFVRFFLSKLLLVVQRLGVNFICRPNFISYECQKVDSRLIRRLRRSGAPIFAWTVRTREEYERAKQYTDSIIFENFTPKKRSVFWEQNKAS</sequence>
<dbReference type="Proteomes" id="UP000606889">
    <property type="component" value="Unassembled WGS sequence"/>
</dbReference>
<dbReference type="InterPro" id="IPR030395">
    <property type="entry name" value="GP_PDE_dom"/>
</dbReference>
<keyword evidence="1" id="KW-0812">Transmembrane</keyword>
<evidence type="ECO:0000256" key="1">
    <source>
        <dbReference type="SAM" id="Phobius"/>
    </source>
</evidence>
<accession>A0ABR7ECY3</accession>
<reference evidence="3 4" key="1">
    <citation type="submission" date="2020-08" db="EMBL/GenBank/DDBJ databases">
        <title>Genome public.</title>
        <authorList>
            <person name="Liu C."/>
            <person name="Sun Q."/>
        </authorList>
    </citation>
    <scope>NUCLEOTIDE SEQUENCE [LARGE SCALE GENOMIC DNA]</scope>
    <source>
        <strain evidence="3 4">NSJ-35</strain>
    </source>
</reference>
<dbReference type="EMBL" id="JACOON010000002">
    <property type="protein sequence ID" value="MBC5647630.1"/>
    <property type="molecule type" value="Genomic_DNA"/>
</dbReference>